<proteinExistence type="predicted"/>
<evidence type="ECO:0000256" key="1">
    <source>
        <dbReference type="ARBA" id="ARBA00005201"/>
    </source>
</evidence>
<organism evidence="9">
    <name type="scientific">Amphora coffeiformis</name>
    <dbReference type="NCBI Taxonomy" id="265554"/>
    <lineage>
        <taxon>Eukaryota</taxon>
        <taxon>Sar</taxon>
        <taxon>Stramenopiles</taxon>
        <taxon>Ochrophyta</taxon>
        <taxon>Bacillariophyta</taxon>
        <taxon>Bacillariophyceae</taxon>
        <taxon>Bacillariophycidae</taxon>
        <taxon>Thalassiophysales</taxon>
        <taxon>Catenulaceae</taxon>
        <taxon>Amphora</taxon>
    </lineage>
</organism>
<dbReference type="PANTHER" id="PTHR22749:SF6">
    <property type="entry name" value="RIBOFLAVIN KINASE"/>
    <property type="match status" value="1"/>
</dbReference>
<accession>A0A7S3L497</accession>
<dbReference type="SUPFAM" id="SSF53335">
    <property type="entry name" value="S-adenosyl-L-methionine-dependent methyltransferases"/>
    <property type="match status" value="1"/>
</dbReference>
<evidence type="ECO:0000256" key="3">
    <source>
        <dbReference type="ARBA" id="ARBA00022630"/>
    </source>
</evidence>
<feature type="domain" description="Riboflavin kinase" evidence="8">
    <location>
        <begin position="322"/>
        <end position="458"/>
    </location>
</feature>
<dbReference type="SUPFAM" id="SSF82114">
    <property type="entry name" value="Riboflavin kinase-like"/>
    <property type="match status" value="1"/>
</dbReference>
<dbReference type="Pfam" id="PF01687">
    <property type="entry name" value="Flavokinase"/>
    <property type="match status" value="1"/>
</dbReference>
<dbReference type="GO" id="GO:0009231">
    <property type="term" value="P:riboflavin biosynthetic process"/>
    <property type="evidence" value="ECO:0007669"/>
    <property type="project" value="InterPro"/>
</dbReference>
<keyword evidence="4" id="KW-0288">FMN</keyword>
<dbReference type="PANTHER" id="PTHR22749">
    <property type="entry name" value="RIBOFLAVIN KINASE/FMN ADENYLYLTRANSFERASE"/>
    <property type="match status" value="1"/>
</dbReference>
<dbReference type="Gene3D" id="2.40.30.30">
    <property type="entry name" value="Riboflavin kinase-like"/>
    <property type="match status" value="1"/>
</dbReference>
<keyword evidence="5" id="KW-0808">Transferase</keyword>
<comment type="pathway">
    <text evidence="1">Cofactor biosynthesis; FMN biosynthesis; FMN from riboflavin (ATP route): step 1/1.</text>
</comment>
<evidence type="ECO:0000256" key="6">
    <source>
        <dbReference type="ARBA" id="ARBA00022741"/>
    </source>
</evidence>
<keyword evidence="7" id="KW-0067">ATP-binding</keyword>
<dbReference type="AlphaFoldDB" id="A0A7S3L497"/>
<dbReference type="UniPathway" id="UPA00276">
    <property type="reaction ID" value="UER00406"/>
</dbReference>
<reference evidence="9" key="1">
    <citation type="submission" date="2021-01" db="EMBL/GenBank/DDBJ databases">
        <authorList>
            <person name="Corre E."/>
            <person name="Pelletier E."/>
            <person name="Niang G."/>
            <person name="Scheremetjew M."/>
            <person name="Finn R."/>
            <person name="Kale V."/>
            <person name="Holt S."/>
            <person name="Cochrane G."/>
            <person name="Meng A."/>
            <person name="Brown T."/>
            <person name="Cohen L."/>
        </authorList>
    </citation>
    <scope>NUCLEOTIDE SEQUENCE</scope>
    <source>
        <strain evidence="9">CCMP127</strain>
    </source>
</reference>
<gene>
    <name evidence="9" type="ORF">ACOF00016_LOCUS6018</name>
</gene>
<evidence type="ECO:0000256" key="5">
    <source>
        <dbReference type="ARBA" id="ARBA00022679"/>
    </source>
</evidence>
<dbReference type="GO" id="GO:0005524">
    <property type="term" value="F:ATP binding"/>
    <property type="evidence" value="ECO:0007669"/>
    <property type="project" value="UniProtKB-KW"/>
</dbReference>
<dbReference type="SMART" id="SM00904">
    <property type="entry name" value="Flavokinase"/>
    <property type="match status" value="1"/>
</dbReference>
<evidence type="ECO:0000313" key="9">
    <source>
        <dbReference type="EMBL" id="CAE0408249.1"/>
    </source>
</evidence>
<keyword evidence="3" id="KW-0285">Flavoprotein</keyword>
<name>A0A7S3L497_9STRA</name>
<dbReference type="EMBL" id="HBIM01007074">
    <property type="protein sequence ID" value="CAE0408249.1"/>
    <property type="molecule type" value="Transcribed_RNA"/>
</dbReference>
<dbReference type="CDD" id="cd02440">
    <property type="entry name" value="AdoMet_MTases"/>
    <property type="match status" value="1"/>
</dbReference>
<evidence type="ECO:0000256" key="4">
    <source>
        <dbReference type="ARBA" id="ARBA00022643"/>
    </source>
</evidence>
<dbReference type="GO" id="GO:0009398">
    <property type="term" value="P:FMN biosynthetic process"/>
    <property type="evidence" value="ECO:0007669"/>
    <property type="project" value="UniProtKB-UniPathway"/>
</dbReference>
<dbReference type="EC" id="2.7.1.26" evidence="2"/>
<dbReference type="InterPro" id="IPR029063">
    <property type="entry name" value="SAM-dependent_MTases_sf"/>
</dbReference>
<evidence type="ECO:0000256" key="2">
    <source>
        <dbReference type="ARBA" id="ARBA00012105"/>
    </source>
</evidence>
<dbReference type="Gene3D" id="3.40.50.150">
    <property type="entry name" value="Vaccinia Virus protein VP39"/>
    <property type="match status" value="1"/>
</dbReference>
<dbReference type="Pfam" id="PF13847">
    <property type="entry name" value="Methyltransf_31"/>
    <property type="match status" value="1"/>
</dbReference>
<evidence type="ECO:0000256" key="7">
    <source>
        <dbReference type="ARBA" id="ARBA00022840"/>
    </source>
</evidence>
<sequence length="503" mass="56502">MPALTSFRLSAFLLHGMFPWWSNLLKRTHAFGSPKRSFLTRLHNHRIMLMALSSSSSSSSSSSLDKHEDRMVARHKERISNDEADVTGPEQHLQHQKHVFDEMSDFFATQQTVPDELVPVYQHLALQIWESRPEARDEEKTTTRIMDGACGSGALFPFLLEQAVESDLPVEIVGVDVAPKMVAGAQEYASSLLRSRDDHIIQVVESDVLNFQLNEEDDRFDVVILNACFGNFWNTSAVLEHICLRLLKQKGGSVIVSHPLGSNFVEKLNREDPTTVPHLLPASSDEWSVMTRYLPLELKKMDFSFESNPYYFAWLQRVRHVALPNVMRLRGKVATGFGRGGKKLGFPTANLSPVEMRPALESVETGVYFGWAVIEGRSGIHKAVVNVGFSPTFEGKENAEKIVEAHLLFGEEEVKDFYSETMRLQLHGFLRPEIKFPSFPALIAQISEDRDEARGALDVEPSVAFSKDPFLVDSSQHWIGSTGGDDKNSWEFVETDAAIDALP</sequence>
<protein>
    <recommendedName>
        <fullName evidence="2">riboflavin kinase</fullName>
        <ecNumber evidence="2">2.7.1.26</ecNumber>
    </recommendedName>
</protein>
<evidence type="ECO:0000259" key="8">
    <source>
        <dbReference type="SMART" id="SM00904"/>
    </source>
</evidence>
<dbReference type="InterPro" id="IPR015865">
    <property type="entry name" value="Riboflavin_kinase_bac/euk"/>
</dbReference>
<keyword evidence="6" id="KW-0547">Nucleotide-binding</keyword>
<dbReference type="InterPro" id="IPR023465">
    <property type="entry name" value="Riboflavin_kinase_dom_sf"/>
</dbReference>
<dbReference type="GO" id="GO:0008531">
    <property type="term" value="F:riboflavin kinase activity"/>
    <property type="evidence" value="ECO:0007669"/>
    <property type="project" value="UniProtKB-EC"/>
</dbReference>
<dbReference type="InterPro" id="IPR023468">
    <property type="entry name" value="Riboflavin_kinase"/>
</dbReference>
<dbReference type="InterPro" id="IPR025714">
    <property type="entry name" value="Methyltranfer_dom"/>
</dbReference>